<dbReference type="RefSeq" id="WP_084189150.1">
    <property type="nucleotide sequence ID" value="NZ_APNK01000039.1"/>
</dbReference>
<comment type="subcellular location">
    <subcellularLocation>
        <location evidence="1 8">Cell membrane</location>
        <topology evidence="1 8">Multi-pass membrane protein</topology>
    </subcellularLocation>
</comment>
<name>A0A084IHB4_SALHC</name>
<organism evidence="9 10">
    <name type="scientific">Salinisphaera hydrothermalis (strain C41B8)</name>
    <dbReference type="NCBI Taxonomy" id="1304275"/>
    <lineage>
        <taxon>Bacteria</taxon>
        <taxon>Pseudomonadati</taxon>
        <taxon>Pseudomonadota</taxon>
        <taxon>Gammaproteobacteria</taxon>
        <taxon>Salinisphaerales</taxon>
        <taxon>Salinisphaeraceae</taxon>
        <taxon>Salinisphaera</taxon>
    </lineage>
</organism>
<dbReference type="eggNOG" id="COG0730">
    <property type="taxonomic scope" value="Bacteria"/>
</dbReference>
<feature type="transmembrane region" description="Helical" evidence="8">
    <location>
        <begin position="223"/>
        <end position="241"/>
    </location>
</feature>
<dbReference type="STRING" id="1304275.C41B8_16529"/>
<evidence type="ECO:0000313" key="10">
    <source>
        <dbReference type="Proteomes" id="UP000028302"/>
    </source>
</evidence>
<feature type="transmembrane region" description="Helical" evidence="8">
    <location>
        <begin position="42"/>
        <end position="59"/>
    </location>
</feature>
<evidence type="ECO:0000256" key="1">
    <source>
        <dbReference type="ARBA" id="ARBA00004651"/>
    </source>
</evidence>
<dbReference type="GO" id="GO:0005886">
    <property type="term" value="C:plasma membrane"/>
    <property type="evidence" value="ECO:0007669"/>
    <property type="project" value="UniProtKB-SubCell"/>
</dbReference>
<evidence type="ECO:0000256" key="5">
    <source>
        <dbReference type="ARBA" id="ARBA00022692"/>
    </source>
</evidence>
<dbReference type="OrthoDB" id="7843147at2"/>
<sequence length="242" mass="25729">MQILLFNLAALVGATAQGLTGFGSGTLMVSSLVLIYPFRDVVPVVAVVALGTNLVMMGLARREFDWRRGPIAALSLSAGILGGAQLLAVLPVDILQRTLGAVILCYVVLNVFRTPAPERMPAMGRADASGLAGSSLFAGVIVGAVGVSPIPLLIYTNMRYPKRYSRSILTMAFLLGSAVQAAIYSHLGLLKMHSWWLAASCLPIILIGLIAGHKLHYRVEQKTFSRILALVLALPALRLVIG</sequence>
<evidence type="ECO:0000256" key="7">
    <source>
        <dbReference type="ARBA" id="ARBA00023136"/>
    </source>
</evidence>
<feature type="transmembrane region" description="Helical" evidence="8">
    <location>
        <begin position="193"/>
        <end position="211"/>
    </location>
</feature>
<keyword evidence="5 8" id="KW-0812">Transmembrane</keyword>
<evidence type="ECO:0000256" key="3">
    <source>
        <dbReference type="ARBA" id="ARBA00022448"/>
    </source>
</evidence>
<feature type="transmembrane region" description="Helical" evidence="8">
    <location>
        <begin position="168"/>
        <end position="187"/>
    </location>
</feature>
<dbReference type="AlphaFoldDB" id="A0A084IHB4"/>
<proteinExistence type="inferred from homology"/>
<dbReference type="PANTHER" id="PTHR30269:SF37">
    <property type="entry name" value="MEMBRANE TRANSPORTER PROTEIN"/>
    <property type="match status" value="1"/>
</dbReference>
<dbReference type="InterPro" id="IPR002781">
    <property type="entry name" value="TM_pro_TauE-like"/>
</dbReference>
<accession>A0A084IHB4</accession>
<keyword evidence="3" id="KW-0813">Transport</keyword>
<protein>
    <recommendedName>
        <fullName evidence="8">Probable membrane transporter protein</fullName>
    </recommendedName>
</protein>
<reference evidence="9 10" key="1">
    <citation type="submission" date="2013-03" db="EMBL/GenBank/DDBJ databases">
        <title>Salinisphaera hydrothermalis C41B8 Genome Sequencing.</title>
        <authorList>
            <person name="Li C."/>
            <person name="Lai Q."/>
            <person name="Shao Z."/>
        </authorList>
    </citation>
    <scope>NUCLEOTIDE SEQUENCE [LARGE SCALE GENOMIC DNA]</scope>
    <source>
        <strain evidence="9 10">C41B8</strain>
    </source>
</reference>
<feature type="transmembrane region" description="Helical" evidence="8">
    <location>
        <begin position="136"/>
        <end position="156"/>
    </location>
</feature>
<keyword evidence="4 8" id="KW-1003">Cell membrane</keyword>
<dbReference type="InterPro" id="IPR052017">
    <property type="entry name" value="TSUP"/>
</dbReference>
<evidence type="ECO:0000256" key="2">
    <source>
        <dbReference type="ARBA" id="ARBA00009142"/>
    </source>
</evidence>
<gene>
    <name evidence="9" type="ORF">C41B8_16529</name>
</gene>
<comment type="caution">
    <text evidence="9">The sequence shown here is derived from an EMBL/GenBank/DDBJ whole genome shotgun (WGS) entry which is preliminary data.</text>
</comment>
<feature type="transmembrane region" description="Helical" evidence="8">
    <location>
        <begin position="71"/>
        <end position="90"/>
    </location>
</feature>
<keyword evidence="10" id="KW-1185">Reference proteome</keyword>
<dbReference type="Proteomes" id="UP000028302">
    <property type="component" value="Unassembled WGS sequence"/>
</dbReference>
<evidence type="ECO:0000256" key="4">
    <source>
        <dbReference type="ARBA" id="ARBA00022475"/>
    </source>
</evidence>
<keyword evidence="6 8" id="KW-1133">Transmembrane helix</keyword>
<dbReference type="Pfam" id="PF01925">
    <property type="entry name" value="TauE"/>
    <property type="match status" value="1"/>
</dbReference>
<comment type="similarity">
    <text evidence="2 8">Belongs to the 4-toluene sulfonate uptake permease (TSUP) (TC 2.A.102) family.</text>
</comment>
<evidence type="ECO:0000256" key="6">
    <source>
        <dbReference type="ARBA" id="ARBA00022989"/>
    </source>
</evidence>
<evidence type="ECO:0000313" key="9">
    <source>
        <dbReference type="EMBL" id="KEZ76098.1"/>
    </source>
</evidence>
<dbReference type="PANTHER" id="PTHR30269">
    <property type="entry name" value="TRANSMEMBRANE PROTEIN YFCA"/>
    <property type="match status" value="1"/>
</dbReference>
<evidence type="ECO:0000256" key="8">
    <source>
        <dbReference type="RuleBase" id="RU363041"/>
    </source>
</evidence>
<keyword evidence="7 8" id="KW-0472">Membrane</keyword>
<dbReference type="EMBL" id="APNK01000039">
    <property type="protein sequence ID" value="KEZ76098.1"/>
    <property type="molecule type" value="Genomic_DNA"/>
</dbReference>